<keyword evidence="3 8" id="KW-0813">Transport</keyword>
<keyword evidence="7 8" id="KW-0066">ATP synthesis</keyword>
<evidence type="ECO:0000256" key="1">
    <source>
        <dbReference type="ARBA" id="ARBA00004202"/>
    </source>
</evidence>
<protein>
    <recommendedName>
        <fullName evidence="8">ATP synthase epsilon chain</fullName>
    </recommendedName>
    <alternativeName>
        <fullName evidence="8">ATP synthase F1 sector epsilon subunit</fullName>
    </alternativeName>
    <alternativeName>
        <fullName evidence="8">F-ATPase epsilon subunit</fullName>
    </alternativeName>
</protein>
<dbReference type="InterPro" id="IPR036794">
    <property type="entry name" value="ATP_F1_dsu/esu_C_sf"/>
</dbReference>
<comment type="subunit">
    <text evidence="8 9">F-type ATPases have 2 components, CF(1) - the catalytic core - and CF(0) - the membrane proton channel. CF(1) has five subunits: alpha(3), beta(3), gamma(1), delta(1), epsilon(1). CF(0) has three main subunits: a, b and c.</text>
</comment>
<keyword evidence="6 8" id="KW-0139">CF(1)</keyword>
<dbReference type="InterPro" id="IPR001469">
    <property type="entry name" value="ATP_synth_F1_dsu/esu"/>
</dbReference>
<evidence type="ECO:0000313" key="13">
    <source>
        <dbReference type="Proteomes" id="UP000647235"/>
    </source>
</evidence>
<dbReference type="SUPFAM" id="SSF51344">
    <property type="entry name" value="Epsilon subunit of F1F0-ATP synthase N-terminal domain"/>
    <property type="match status" value="1"/>
</dbReference>
<keyword evidence="13" id="KW-1185">Reference proteome</keyword>
<evidence type="ECO:0000259" key="10">
    <source>
        <dbReference type="Pfam" id="PF00401"/>
    </source>
</evidence>
<dbReference type="NCBIfam" id="TIGR01216">
    <property type="entry name" value="ATP_synt_epsi"/>
    <property type="match status" value="1"/>
</dbReference>
<keyword evidence="4 8" id="KW-0406">Ion transport</keyword>
<dbReference type="Proteomes" id="UP000647235">
    <property type="component" value="Unassembled WGS sequence"/>
</dbReference>
<sequence length="138" mass="15761">MDTFQLKVISSDRVFYEGRCKQLIIPAPDGQKGILPHHENMIIAVEIGELHLQDEEGNWITASVSKGFAEIMNNRVSVLVNTAESPEEIDVRRATEAKERAQEQLRQKQSIQEYQLSQASLARAMARLRASKEKDWRI</sequence>
<evidence type="ECO:0000256" key="2">
    <source>
        <dbReference type="ARBA" id="ARBA00005712"/>
    </source>
</evidence>
<dbReference type="EMBL" id="JACOOY010000003">
    <property type="protein sequence ID" value="MBC5664278.1"/>
    <property type="molecule type" value="Genomic_DNA"/>
</dbReference>
<evidence type="ECO:0000313" key="12">
    <source>
        <dbReference type="EMBL" id="MBC5664278.1"/>
    </source>
</evidence>
<evidence type="ECO:0000256" key="5">
    <source>
        <dbReference type="ARBA" id="ARBA00023136"/>
    </source>
</evidence>
<evidence type="ECO:0000259" key="11">
    <source>
        <dbReference type="Pfam" id="PF02823"/>
    </source>
</evidence>
<dbReference type="InterPro" id="IPR036771">
    <property type="entry name" value="ATPsynth_dsu/esu_N"/>
</dbReference>
<dbReference type="PANTHER" id="PTHR13822">
    <property type="entry name" value="ATP SYNTHASE DELTA/EPSILON CHAIN"/>
    <property type="match status" value="1"/>
</dbReference>
<evidence type="ECO:0000256" key="8">
    <source>
        <dbReference type="HAMAP-Rule" id="MF_00530"/>
    </source>
</evidence>
<organism evidence="12 13">
    <name type="scientific">Dorea hominis</name>
    <dbReference type="NCBI Taxonomy" id="2763040"/>
    <lineage>
        <taxon>Bacteria</taxon>
        <taxon>Bacillati</taxon>
        <taxon>Bacillota</taxon>
        <taxon>Clostridia</taxon>
        <taxon>Lachnospirales</taxon>
        <taxon>Lachnospiraceae</taxon>
        <taxon>Dorea</taxon>
    </lineage>
</organism>
<dbReference type="PANTHER" id="PTHR13822:SF10">
    <property type="entry name" value="ATP SYNTHASE EPSILON CHAIN, CHLOROPLASTIC"/>
    <property type="match status" value="1"/>
</dbReference>
<name>A0ABR7ESF5_9FIRM</name>
<dbReference type="CDD" id="cd12152">
    <property type="entry name" value="F1-ATPase_delta"/>
    <property type="match status" value="1"/>
</dbReference>
<keyword evidence="8" id="KW-1003">Cell membrane</keyword>
<comment type="similarity">
    <text evidence="2 8 9">Belongs to the ATPase epsilon chain family.</text>
</comment>
<evidence type="ECO:0000256" key="6">
    <source>
        <dbReference type="ARBA" id="ARBA00023196"/>
    </source>
</evidence>
<comment type="function">
    <text evidence="8">Produces ATP from ADP in the presence of a proton gradient across the membrane.</text>
</comment>
<dbReference type="Gene3D" id="1.20.5.440">
    <property type="entry name" value="ATP synthase delta/epsilon subunit, C-terminal domain"/>
    <property type="match status" value="1"/>
</dbReference>
<dbReference type="HAMAP" id="MF_00530">
    <property type="entry name" value="ATP_synth_epsil_bac"/>
    <property type="match status" value="1"/>
</dbReference>
<dbReference type="RefSeq" id="WP_117537530.1">
    <property type="nucleotide sequence ID" value="NZ_JACOOY010000003.1"/>
</dbReference>
<proteinExistence type="inferred from homology"/>
<dbReference type="InterPro" id="IPR020547">
    <property type="entry name" value="ATP_synth_F1_esu_C"/>
</dbReference>
<accession>A0ABR7ESF5</accession>
<keyword evidence="5 8" id="KW-0472">Membrane</keyword>
<comment type="subcellular location">
    <subcellularLocation>
        <location evidence="1 8">Cell membrane</location>
        <topology evidence="1 8">Peripheral membrane protein</topology>
    </subcellularLocation>
</comment>
<evidence type="ECO:0000256" key="4">
    <source>
        <dbReference type="ARBA" id="ARBA00023065"/>
    </source>
</evidence>
<feature type="domain" description="ATP synthase F1 complex delta/epsilon subunit N-terminal" evidence="11">
    <location>
        <begin position="4"/>
        <end position="83"/>
    </location>
</feature>
<evidence type="ECO:0000256" key="3">
    <source>
        <dbReference type="ARBA" id="ARBA00022448"/>
    </source>
</evidence>
<dbReference type="SUPFAM" id="SSF46604">
    <property type="entry name" value="Epsilon subunit of F1F0-ATP synthase C-terminal domain"/>
    <property type="match status" value="1"/>
</dbReference>
<dbReference type="Pfam" id="PF02823">
    <property type="entry name" value="ATP-synt_DE_N"/>
    <property type="match status" value="1"/>
</dbReference>
<dbReference type="Gene3D" id="2.60.15.10">
    <property type="entry name" value="F0F1 ATP synthase delta/epsilon subunit, N-terminal"/>
    <property type="match status" value="1"/>
</dbReference>
<feature type="domain" description="ATP synthase epsilon subunit C-terminal" evidence="10">
    <location>
        <begin position="87"/>
        <end position="132"/>
    </location>
</feature>
<gene>
    <name evidence="8 12" type="primary">atpC</name>
    <name evidence="12" type="ORF">H8S07_03105</name>
</gene>
<evidence type="ECO:0000256" key="7">
    <source>
        <dbReference type="ARBA" id="ARBA00023310"/>
    </source>
</evidence>
<reference evidence="12 13" key="1">
    <citation type="submission" date="2020-08" db="EMBL/GenBank/DDBJ databases">
        <title>Genome public.</title>
        <authorList>
            <person name="Liu C."/>
            <person name="Sun Q."/>
        </authorList>
    </citation>
    <scope>NUCLEOTIDE SEQUENCE [LARGE SCALE GENOMIC DNA]</scope>
    <source>
        <strain evidence="12 13">NSJ-36</strain>
    </source>
</reference>
<dbReference type="Pfam" id="PF00401">
    <property type="entry name" value="ATP-synt_DE"/>
    <property type="match status" value="1"/>
</dbReference>
<comment type="caution">
    <text evidence="12">The sequence shown here is derived from an EMBL/GenBank/DDBJ whole genome shotgun (WGS) entry which is preliminary data.</text>
</comment>
<evidence type="ECO:0000256" key="9">
    <source>
        <dbReference type="RuleBase" id="RU003656"/>
    </source>
</evidence>
<dbReference type="InterPro" id="IPR020546">
    <property type="entry name" value="ATP_synth_F1_dsu/esu_N"/>
</dbReference>
<keyword evidence="8" id="KW-0375">Hydrogen ion transport</keyword>